<dbReference type="InterPro" id="IPR005702">
    <property type="entry name" value="Wzc-like_C"/>
</dbReference>
<feature type="transmembrane region" description="Helical" evidence="9">
    <location>
        <begin position="445"/>
        <end position="463"/>
    </location>
</feature>
<dbReference type="Pfam" id="PF01656">
    <property type="entry name" value="CbiA"/>
    <property type="match status" value="1"/>
</dbReference>
<evidence type="ECO:0000256" key="9">
    <source>
        <dbReference type="SAM" id="Phobius"/>
    </source>
</evidence>
<dbReference type="InterPro" id="IPR032807">
    <property type="entry name" value="GNVR"/>
</dbReference>
<name>A0A430G240_9SPHN</name>
<dbReference type="CDD" id="cd05387">
    <property type="entry name" value="BY-kinase"/>
    <property type="match status" value="1"/>
</dbReference>
<comment type="caution">
    <text evidence="13">The sequence shown here is derived from an EMBL/GenBank/DDBJ whole genome shotgun (WGS) entry which is preliminary data.</text>
</comment>
<dbReference type="Pfam" id="PF02706">
    <property type="entry name" value="Wzz"/>
    <property type="match status" value="1"/>
</dbReference>
<evidence type="ECO:0000256" key="7">
    <source>
        <dbReference type="ARBA" id="ARBA00023136"/>
    </source>
</evidence>
<keyword evidence="4" id="KW-0547">Nucleotide-binding</keyword>
<feature type="domain" description="CobQ/CobB/MinD/ParA nucleotide binding" evidence="10">
    <location>
        <begin position="544"/>
        <end position="712"/>
    </location>
</feature>
<dbReference type="Gene3D" id="3.40.50.300">
    <property type="entry name" value="P-loop containing nucleotide triphosphate hydrolases"/>
    <property type="match status" value="1"/>
</dbReference>
<proteinExistence type="predicted"/>
<evidence type="ECO:0000256" key="8">
    <source>
        <dbReference type="SAM" id="Coils"/>
    </source>
</evidence>
<evidence type="ECO:0000259" key="10">
    <source>
        <dbReference type="Pfam" id="PF01656"/>
    </source>
</evidence>
<accession>A0A430G240</accession>
<dbReference type="Pfam" id="PF13807">
    <property type="entry name" value="GNVR"/>
    <property type="match status" value="1"/>
</dbReference>
<dbReference type="GO" id="GO:0004713">
    <property type="term" value="F:protein tyrosine kinase activity"/>
    <property type="evidence" value="ECO:0007669"/>
    <property type="project" value="TreeGrafter"/>
</dbReference>
<organism evidence="13 14">
    <name type="scientific">Sphingomonas koreensis</name>
    <dbReference type="NCBI Taxonomy" id="93064"/>
    <lineage>
        <taxon>Bacteria</taxon>
        <taxon>Pseudomonadati</taxon>
        <taxon>Pseudomonadota</taxon>
        <taxon>Alphaproteobacteria</taxon>
        <taxon>Sphingomonadales</taxon>
        <taxon>Sphingomonadaceae</taxon>
        <taxon>Sphingomonas</taxon>
    </lineage>
</organism>
<dbReference type="EMBL" id="QQYZ01000012">
    <property type="protein sequence ID" value="RSY82530.1"/>
    <property type="molecule type" value="Genomic_DNA"/>
</dbReference>
<feature type="domain" description="Tyrosine-protein kinase G-rich" evidence="12">
    <location>
        <begin position="392"/>
        <end position="463"/>
    </location>
</feature>
<dbReference type="InterPro" id="IPR027417">
    <property type="entry name" value="P-loop_NTPase"/>
</dbReference>
<keyword evidence="3 9" id="KW-0812">Transmembrane</keyword>
<evidence type="ECO:0000256" key="6">
    <source>
        <dbReference type="ARBA" id="ARBA00022989"/>
    </source>
</evidence>
<feature type="coiled-coil region" evidence="8">
    <location>
        <begin position="213"/>
        <end position="254"/>
    </location>
</feature>
<evidence type="ECO:0000256" key="3">
    <source>
        <dbReference type="ARBA" id="ARBA00022692"/>
    </source>
</evidence>
<dbReference type="RefSeq" id="WP_126004795.1">
    <property type="nucleotide sequence ID" value="NZ_QQYZ01000012.1"/>
</dbReference>
<evidence type="ECO:0000256" key="1">
    <source>
        <dbReference type="ARBA" id="ARBA00004651"/>
    </source>
</evidence>
<evidence type="ECO:0000256" key="4">
    <source>
        <dbReference type="ARBA" id="ARBA00022741"/>
    </source>
</evidence>
<feature type="domain" description="Polysaccharide chain length determinant N-terminal" evidence="11">
    <location>
        <begin position="27"/>
        <end position="116"/>
    </location>
</feature>
<feature type="transmembrane region" description="Helical" evidence="9">
    <location>
        <begin position="38"/>
        <end position="56"/>
    </location>
</feature>
<keyword evidence="6 9" id="KW-1133">Transmembrane helix</keyword>
<dbReference type="PANTHER" id="PTHR32309:SF13">
    <property type="entry name" value="FERRIC ENTEROBACTIN TRANSPORT PROTEIN FEPE"/>
    <property type="match status" value="1"/>
</dbReference>
<dbReference type="InterPro" id="IPR003856">
    <property type="entry name" value="LPS_length_determ_N"/>
</dbReference>
<dbReference type="Proteomes" id="UP000287746">
    <property type="component" value="Unassembled WGS sequence"/>
</dbReference>
<evidence type="ECO:0000259" key="12">
    <source>
        <dbReference type="Pfam" id="PF13807"/>
    </source>
</evidence>
<keyword evidence="8" id="KW-0175">Coiled coil</keyword>
<keyword evidence="5" id="KW-0067">ATP-binding</keyword>
<reference evidence="13 14" key="1">
    <citation type="submission" date="2018-07" db="EMBL/GenBank/DDBJ databases">
        <title>Genomic and Epidemiologic Investigation of an Indolent Hospital Outbreak.</title>
        <authorList>
            <person name="Johnson R.C."/>
            <person name="Deming C."/>
            <person name="Conlan S."/>
            <person name="Zellmer C.J."/>
            <person name="Michelin A.V."/>
            <person name="Lee-Lin S."/>
            <person name="Thomas P.J."/>
            <person name="Park M."/>
            <person name="Weingarten R.A."/>
            <person name="Less J."/>
            <person name="Dekker J.P."/>
            <person name="Frank K.M."/>
            <person name="Musser K.A."/>
            <person name="Mcquiston J.R."/>
            <person name="Henderson D.K."/>
            <person name="Lau A.F."/>
            <person name="Palmore T.N."/>
            <person name="Segre J.A."/>
        </authorList>
    </citation>
    <scope>NUCLEOTIDE SEQUENCE [LARGE SCALE GENOMIC DNA]</scope>
    <source>
        <strain evidence="13 14">SK-CDC1_0717</strain>
    </source>
</reference>
<dbReference type="InterPro" id="IPR050445">
    <property type="entry name" value="Bact_polysacc_biosynth/exp"/>
</dbReference>
<dbReference type="PANTHER" id="PTHR32309">
    <property type="entry name" value="TYROSINE-PROTEIN KINASE"/>
    <property type="match status" value="1"/>
</dbReference>
<evidence type="ECO:0000256" key="2">
    <source>
        <dbReference type="ARBA" id="ARBA00022475"/>
    </source>
</evidence>
<evidence type="ECO:0000259" key="11">
    <source>
        <dbReference type="Pfam" id="PF02706"/>
    </source>
</evidence>
<evidence type="ECO:0008006" key="15">
    <source>
        <dbReference type="Google" id="ProtNLM"/>
    </source>
</evidence>
<comment type="subcellular location">
    <subcellularLocation>
        <location evidence="1">Cell membrane</location>
        <topology evidence="1">Multi-pass membrane protein</topology>
    </subcellularLocation>
</comment>
<protein>
    <recommendedName>
        <fullName evidence="15">Capsular exopolysaccharide synthesis family protein</fullName>
    </recommendedName>
</protein>
<dbReference type="InterPro" id="IPR002586">
    <property type="entry name" value="CobQ/CobB/MinD/ParA_Nub-bd_dom"/>
</dbReference>
<sequence>MNMQERALMEMRPTEIAVPQQASGVDFLRVLRRHQRRLIITFLVVIVLTALALVFIEPRYQATAVMRVDVEESGLQTEDETAASIRDAELRREHQIETQIQLLQSRPVARQVVRDLALHDDAEFNPDANPDKKTGWDRFLDRLKFWKGDAVKATQTPAGIVSPQLVERTTDRLLEVLDVAQDGQSSFIDVTVTSRHPEKAALIANKITRVYVKTQVEERQAAIRRRIQTLDERVTELRDQLVSTEQTIASYRRSHGLDAGAGSQADAAQMGRAAAELAAIRGQRAESERRSGSAGQIMSPLLADLRSQQATAQRRLGELTTLYGSAHPDVLKVRAELAQLDGSIARESGRVGAQLANEASAQRSREAQLAGDLASLRARSLNDIAEGVPLADLERNAQATQTVYLALLGRLKEITRNEKTVKADAAIASPALQPTQPSFPRRTQIMGAAAAAALIFGMIIVMLSEALDTQVRSAAQVWAISGLPTLGMIPELPKSRRRMPTHLRVIGQPYSVFAEAIRSVETRMGRNATRATGNIVLVTSPLPDEGKTSVSIGLAAAAVARGRRAIVADFDLRRPGLAGLLEDTSGEKDLLDYIRGDAEIDEIIFTSSSTPAVHGVKANRPAPDPGAAIASPRVETLFAILRDRYDLIVINTPPVLAVSDAQQLARFAEQSLLVLRWGRTTPDLLRSAILQFGETLTGVVFNRVRYRKHARLDYGDGIHQYHRYARDDQPYALLRNPLLRLRGRRSELA</sequence>
<dbReference type="SUPFAM" id="SSF52540">
    <property type="entry name" value="P-loop containing nucleoside triphosphate hydrolases"/>
    <property type="match status" value="1"/>
</dbReference>
<evidence type="ECO:0000313" key="13">
    <source>
        <dbReference type="EMBL" id="RSY82530.1"/>
    </source>
</evidence>
<gene>
    <name evidence="13" type="ORF">DAH66_13465</name>
</gene>
<evidence type="ECO:0000256" key="5">
    <source>
        <dbReference type="ARBA" id="ARBA00022840"/>
    </source>
</evidence>
<keyword evidence="7 9" id="KW-0472">Membrane</keyword>
<dbReference type="GO" id="GO:0005886">
    <property type="term" value="C:plasma membrane"/>
    <property type="evidence" value="ECO:0007669"/>
    <property type="project" value="UniProtKB-SubCell"/>
</dbReference>
<keyword evidence="2" id="KW-1003">Cell membrane</keyword>
<evidence type="ECO:0000313" key="14">
    <source>
        <dbReference type="Proteomes" id="UP000287746"/>
    </source>
</evidence>
<dbReference type="AlphaFoldDB" id="A0A430G240"/>